<evidence type="ECO:0000313" key="5">
    <source>
        <dbReference type="RefSeq" id="XP_022317948.1"/>
    </source>
</evidence>
<dbReference type="GO" id="GO:0000785">
    <property type="term" value="C:chromatin"/>
    <property type="evidence" value="ECO:0007669"/>
    <property type="project" value="TreeGrafter"/>
</dbReference>
<dbReference type="PANTHER" id="PTHR13395:SF6">
    <property type="entry name" value="SISTER CHROMATID COHESION PROTEIN DCC1"/>
    <property type="match status" value="1"/>
</dbReference>
<protein>
    <recommendedName>
        <fullName evidence="2">Sister chromatid cohesion protein DCC1</fullName>
    </recommendedName>
</protein>
<sequence length="410" mass="46907">MMECDHNERTLEDINTVLEYAKLEASDVKPTVQCIYFSQQLDNQSFKLLELNDTVLETLTNGEKVVIRGSAEDMAILCTSSATFEIKEAEISNSMLITPQLAIGQDVEDSGAQNIQVAKVISVMNNYYELRPCKPRISKLKKLLEENMFSGRECEEDEQHQGHKYSLEDLLDIVQGSESEIKESLKKLKACQIEGLWRVLDFNFLSQVLNHIIQLCEENDWLSTGIQLEECVETLGQLFPKEVITHIIQCYADEMKSAPSQRDQDPEDQPMEIDAKFFTFNEDKVCQFFAELILRSSGKFNFKEFLRVWEQTVPQGMKTSLSQLEGIALIEKDAVPEVIGYYPVEDLPEDVGERFNQLFKTREKWSLADISPYIRDMTTKKLDVGGLLTKYARASMMNGVKVFSSRRPVI</sequence>
<evidence type="ECO:0000256" key="3">
    <source>
        <dbReference type="ARBA" id="ARBA00022705"/>
    </source>
</evidence>
<dbReference type="GO" id="GO:0034088">
    <property type="term" value="P:maintenance of mitotic sister chromatid cohesion"/>
    <property type="evidence" value="ECO:0007669"/>
    <property type="project" value="TreeGrafter"/>
</dbReference>
<proteinExistence type="inferred from homology"/>
<dbReference type="AlphaFoldDB" id="A0A8B8CQ37"/>
<dbReference type="GO" id="GO:0000775">
    <property type="term" value="C:chromosome, centromeric region"/>
    <property type="evidence" value="ECO:0007669"/>
    <property type="project" value="TreeGrafter"/>
</dbReference>
<accession>A0A8B8CQ37</accession>
<comment type="similarity">
    <text evidence="1">Belongs to the DCC1 family.</text>
</comment>
<evidence type="ECO:0000313" key="4">
    <source>
        <dbReference type="Proteomes" id="UP000694844"/>
    </source>
</evidence>
<name>A0A8B8CQ37_CRAVI</name>
<dbReference type="RefSeq" id="XP_022317948.1">
    <property type="nucleotide sequence ID" value="XM_022462240.1"/>
</dbReference>
<keyword evidence="4" id="KW-1185">Reference proteome</keyword>
<evidence type="ECO:0000256" key="2">
    <source>
        <dbReference type="ARBA" id="ARBA00017682"/>
    </source>
</evidence>
<dbReference type="InterPro" id="IPR019128">
    <property type="entry name" value="Dcc1"/>
</dbReference>
<organism evidence="4 5">
    <name type="scientific">Crassostrea virginica</name>
    <name type="common">Eastern oyster</name>
    <dbReference type="NCBI Taxonomy" id="6565"/>
    <lineage>
        <taxon>Eukaryota</taxon>
        <taxon>Metazoa</taxon>
        <taxon>Spiralia</taxon>
        <taxon>Lophotrochozoa</taxon>
        <taxon>Mollusca</taxon>
        <taxon>Bivalvia</taxon>
        <taxon>Autobranchia</taxon>
        <taxon>Pteriomorphia</taxon>
        <taxon>Ostreida</taxon>
        <taxon>Ostreoidea</taxon>
        <taxon>Ostreidae</taxon>
        <taxon>Crassostrea</taxon>
    </lineage>
</organism>
<dbReference type="Pfam" id="PF09724">
    <property type="entry name" value="Dcc1"/>
    <property type="match status" value="1"/>
</dbReference>
<keyword evidence="3" id="KW-0235">DNA replication</keyword>
<dbReference type="GO" id="GO:0006260">
    <property type="term" value="P:DNA replication"/>
    <property type="evidence" value="ECO:0007669"/>
    <property type="project" value="UniProtKB-KW"/>
</dbReference>
<evidence type="ECO:0000256" key="1">
    <source>
        <dbReference type="ARBA" id="ARBA00007017"/>
    </source>
</evidence>
<dbReference type="OrthoDB" id="5199543at2759"/>
<dbReference type="GO" id="GO:0031390">
    <property type="term" value="C:Ctf18 RFC-like complex"/>
    <property type="evidence" value="ECO:0007669"/>
    <property type="project" value="InterPro"/>
</dbReference>
<dbReference type="PANTHER" id="PTHR13395">
    <property type="entry name" value="SISTER CHROMATID COHESION PROTEIN DCC1-RELATED"/>
    <property type="match status" value="1"/>
</dbReference>
<dbReference type="Proteomes" id="UP000694844">
    <property type="component" value="Chromosome 2"/>
</dbReference>
<reference evidence="5" key="1">
    <citation type="submission" date="2025-08" db="UniProtKB">
        <authorList>
            <consortium name="RefSeq"/>
        </authorList>
    </citation>
    <scope>IDENTIFICATION</scope>
    <source>
        <tissue evidence="5">Whole sample</tissue>
    </source>
</reference>
<gene>
    <name evidence="5" type="primary">LOC111121113</name>
</gene>
<dbReference type="GeneID" id="111121113"/>